<dbReference type="RefSeq" id="WP_359784447.1">
    <property type="nucleotide sequence ID" value="NZ_JBEYBN010000001.1"/>
</dbReference>
<proteinExistence type="predicted"/>
<gene>
    <name evidence="1" type="ORF">ABZ568_00945</name>
</gene>
<organism evidence="1 2">
    <name type="scientific">Streptomyces olindensis</name>
    <dbReference type="NCBI Taxonomy" id="358823"/>
    <lineage>
        <taxon>Bacteria</taxon>
        <taxon>Bacillati</taxon>
        <taxon>Actinomycetota</taxon>
        <taxon>Actinomycetes</taxon>
        <taxon>Kitasatosporales</taxon>
        <taxon>Streptomycetaceae</taxon>
        <taxon>Streptomyces</taxon>
    </lineage>
</organism>
<dbReference type="EMBL" id="JBEYBN010000001">
    <property type="protein sequence ID" value="MEU2265028.1"/>
    <property type="molecule type" value="Genomic_DNA"/>
</dbReference>
<reference evidence="1 2" key="1">
    <citation type="submission" date="2024-06" db="EMBL/GenBank/DDBJ databases">
        <title>The Natural Products Discovery Center: Release of the First 8490 Sequenced Strains for Exploring Actinobacteria Biosynthetic Diversity.</title>
        <authorList>
            <person name="Kalkreuter E."/>
            <person name="Kautsar S.A."/>
            <person name="Yang D."/>
            <person name="Bader C.D."/>
            <person name="Teijaro C.N."/>
            <person name="Fluegel L."/>
            <person name="Davis C.M."/>
            <person name="Simpson J.R."/>
            <person name="Lauterbach L."/>
            <person name="Steele A.D."/>
            <person name="Gui C."/>
            <person name="Meng S."/>
            <person name="Li G."/>
            <person name="Viehrig K."/>
            <person name="Ye F."/>
            <person name="Su P."/>
            <person name="Kiefer A.F."/>
            <person name="Nichols A."/>
            <person name="Cepeda A.J."/>
            <person name="Yan W."/>
            <person name="Fan B."/>
            <person name="Jiang Y."/>
            <person name="Adhikari A."/>
            <person name="Zheng C.-J."/>
            <person name="Schuster L."/>
            <person name="Cowan T.M."/>
            <person name="Smanski M.J."/>
            <person name="Chevrette M.G."/>
            <person name="De Carvalho L.P.S."/>
            <person name="Shen B."/>
        </authorList>
    </citation>
    <scope>NUCLEOTIDE SEQUENCE [LARGE SCALE GENOMIC DNA]</scope>
    <source>
        <strain evidence="1 2">NPDC019583</strain>
    </source>
</reference>
<sequence>MTLAYQEPFGPEYVRPAPPPCLHCPCCSARLCERGRNSVMQCHGHVHDSATVASVSACPCSAETTRGTHAWRLAQIRVVKHATQHPLPKRAEHVLRALAGHEAFEDPTDELRGLHARRYVDGEPAEGLWRITLLGRRYLAALYEPRYTSAVHVNSVDQETRTAKVVVLGWHMEREVTVLADQLAQAAELKLDELPGRYLEAKVNLRATDPDDLVLTRIQVPAPITEQYVAAVRPLWVAKGGAR</sequence>
<accession>A0ABV2XLZ2</accession>
<evidence type="ECO:0000313" key="1">
    <source>
        <dbReference type="EMBL" id="MEU2265028.1"/>
    </source>
</evidence>
<keyword evidence="2" id="KW-1185">Reference proteome</keyword>
<protein>
    <submittedName>
        <fullName evidence="1">Uncharacterized protein</fullName>
    </submittedName>
</protein>
<dbReference type="Proteomes" id="UP001550603">
    <property type="component" value="Unassembled WGS sequence"/>
</dbReference>
<comment type="caution">
    <text evidence="1">The sequence shown here is derived from an EMBL/GenBank/DDBJ whole genome shotgun (WGS) entry which is preliminary data.</text>
</comment>
<evidence type="ECO:0000313" key="2">
    <source>
        <dbReference type="Proteomes" id="UP001550603"/>
    </source>
</evidence>
<name>A0ABV2XLZ2_9ACTN</name>